<proteinExistence type="predicted"/>
<comment type="caution">
    <text evidence="2">The sequence shown here is derived from an EMBL/GenBank/DDBJ whole genome shotgun (WGS) entry which is preliminary data.</text>
</comment>
<reference evidence="2" key="1">
    <citation type="submission" date="2020-11" db="EMBL/GenBank/DDBJ databases">
        <authorList>
            <consortium name="DOE Joint Genome Institute"/>
            <person name="Ahrendt S."/>
            <person name="Riley R."/>
            <person name="Andreopoulos W."/>
            <person name="Labutti K."/>
            <person name="Pangilinan J."/>
            <person name="Ruiz-Duenas F.J."/>
            <person name="Barrasa J.M."/>
            <person name="Sanchez-Garcia M."/>
            <person name="Camarero S."/>
            <person name="Miyauchi S."/>
            <person name="Serrano A."/>
            <person name="Linde D."/>
            <person name="Babiker R."/>
            <person name="Drula E."/>
            <person name="Ayuso-Fernandez I."/>
            <person name="Pacheco R."/>
            <person name="Padilla G."/>
            <person name="Ferreira P."/>
            <person name="Barriuso J."/>
            <person name="Kellner H."/>
            <person name="Castanera R."/>
            <person name="Alfaro M."/>
            <person name="Ramirez L."/>
            <person name="Pisabarro A.G."/>
            <person name="Kuo A."/>
            <person name="Tritt A."/>
            <person name="Lipzen A."/>
            <person name="He G."/>
            <person name="Yan M."/>
            <person name="Ng V."/>
            <person name="Cullen D."/>
            <person name="Martin F."/>
            <person name="Rosso M.-N."/>
            <person name="Henrissat B."/>
            <person name="Hibbett D."/>
            <person name="Martinez A.T."/>
            <person name="Grigoriev I.V."/>
        </authorList>
    </citation>
    <scope>NUCLEOTIDE SEQUENCE</scope>
    <source>
        <strain evidence="2">ATCC 90797</strain>
    </source>
</reference>
<dbReference type="EMBL" id="MU154529">
    <property type="protein sequence ID" value="KAF9499997.1"/>
    <property type="molecule type" value="Genomic_DNA"/>
</dbReference>
<dbReference type="AlphaFoldDB" id="A0A9P6A6N6"/>
<organism evidence="2 3">
    <name type="scientific">Pleurotus eryngii</name>
    <name type="common">Boletus of the steppes</name>
    <dbReference type="NCBI Taxonomy" id="5323"/>
    <lineage>
        <taxon>Eukaryota</taxon>
        <taxon>Fungi</taxon>
        <taxon>Dikarya</taxon>
        <taxon>Basidiomycota</taxon>
        <taxon>Agaricomycotina</taxon>
        <taxon>Agaricomycetes</taxon>
        <taxon>Agaricomycetidae</taxon>
        <taxon>Agaricales</taxon>
        <taxon>Pleurotineae</taxon>
        <taxon>Pleurotaceae</taxon>
        <taxon>Pleurotus</taxon>
    </lineage>
</organism>
<keyword evidence="3" id="KW-1185">Reference proteome</keyword>
<accession>A0A9P6A6N6</accession>
<protein>
    <submittedName>
        <fullName evidence="2">Uncharacterized protein</fullName>
    </submittedName>
</protein>
<keyword evidence="1" id="KW-0732">Signal</keyword>
<evidence type="ECO:0000313" key="2">
    <source>
        <dbReference type="EMBL" id="KAF9499997.1"/>
    </source>
</evidence>
<evidence type="ECO:0000256" key="1">
    <source>
        <dbReference type="SAM" id="SignalP"/>
    </source>
</evidence>
<sequence length="75" mass="8176">MITLASSFLPQLSAALCSSPVALYFKVYLESILISGYHALSNDGELMVGLSSVDRRVSSVDIEDRGDASHRLRVF</sequence>
<dbReference type="Proteomes" id="UP000807025">
    <property type="component" value="Unassembled WGS sequence"/>
</dbReference>
<evidence type="ECO:0000313" key="3">
    <source>
        <dbReference type="Proteomes" id="UP000807025"/>
    </source>
</evidence>
<gene>
    <name evidence="2" type="ORF">BDN71DRAFT_1441028</name>
</gene>
<feature type="signal peptide" evidence="1">
    <location>
        <begin position="1"/>
        <end position="15"/>
    </location>
</feature>
<feature type="chain" id="PRO_5040498032" evidence="1">
    <location>
        <begin position="16"/>
        <end position="75"/>
    </location>
</feature>
<name>A0A9P6A6N6_PLEER</name>